<evidence type="ECO:0000256" key="2">
    <source>
        <dbReference type="ARBA" id="ARBA00022649"/>
    </source>
</evidence>
<keyword evidence="5" id="KW-0804">Transcription</keyword>
<dbReference type="Pfam" id="PF08681">
    <property type="entry name" value="TacA1"/>
    <property type="match status" value="1"/>
</dbReference>
<proteinExistence type="inferred from homology"/>
<evidence type="ECO:0000256" key="1">
    <source>
        <dbReference type="ARBA" id="ARBA00022491"/>
    </source>
</evidence>
<keyword evidence="1" id="KW-0678">Repressor</keyword>
<dbReference type="Proteomes" id="UP000070409">
    <property type="component" value="Unassembled WGS sequence"/>
</dbReference>
<reference evidence="8" key="3">
    <citation type="submission" date="2016-02" db="EMBL/GenBank/DDBJ databases">
        <authorList>
            <person name="Teng J.L."/>
            <person name="Yang Y."/>
            <person name="Huang Y."/>
            <person name="Guo F."/>
            <person name="Wei W."/>
            <person name="Chen J.H."/>
            <person name="Wong S.Y."/>
            <person name="Lau S.K."/>
            <person name="Woo P.C."/>
        </authorList>
    </citation>
    <scope>NUCLEOTIDE SEQUENCE</scope>
    <source>
        <strain evidence="8">JCM 15929</strain>
    </source>
</reference>
<evidence type="ECO:0000313" key="9">
    <source>
        <dbReference type="Proteomes" id="UP000070258"/>
    </source>
</evidence>
<name>A0A137ZYA9_9ACTN</name>
<evidence type="ECO:0000256" key="3">
    <source>
        <dbReference type="ARBA" id="ARBA00023015"/>
    </source>
</evidence>
<reference evidence="7 10" key="1">
    <citation type="submission" date="2016-02" db="EMBL/GenBank/DDBJ databases">
        <authorList>
            <person name="Teng J.L."/>
            <person name="Tang Y."/>
            <person name="Huang Y."/>
            <person name="Guo F."/>
            <person name="Wei W."/>
            <person name="Chen J.H."/>
            <person name="Wong S.Y."/>
            <person name="Lau S.K."/>
            <person name="Woo P.C."/>
        </authorList>
    </citation>
    <scope>NUCLEOTIDE SEQUENCE [LARGE SCALE GENOMIC DNA]</scope>
    <source>
        <strain evidence="7 10">JCM 13375</strain>
    </source>
</reference>
<keyword evidence="2" id="KW-1277">Toxin-antitoxin system</keyword>
<dbReference type="EMBL" id="LSRF01000058">
    <property type="protein sequence ID" value="KXP03129.1"/>
    <property type="molecule type" value="Genomic_DNA"/>
</dbReference>
<evidence type="ECO:0000256" key="5">
    <source>
        <dbReference type="ARBA" id="ARBA00023163"/>
    </source>
</evidence>
<gene>
    <name evidence="8" type="ORF">AXK60_14785</name>
    <name evidence="7" type="ORF">AXK61_19310</name>
</gene>
<dbReference type="GO" id="GO:0006355">
    <property type="term" value="P:regulation of DNA-templated transcription"/>
    <property type="evidence" value="ECO:0007669"/>
    <property type="project" value="InterPro"/>
</dbReference>
<evidence type="ECO:0008006" key="11">
    <source>
        <dbReference type="Google" id="ProtNLM"/>
    </source>
</evidence>
<dbReference type="Proteomes" id="UP000070258">
    <property type="component" value="Unassembled WGS sequence"/>
</dbReference>
<comment type="similarity">
    <text evidence="6">Belongs to the TacA antitoxin family.</text>
</comment>
<dbReference type="GO" id="GO:0003677">
    <property type="term" value="F:DNA binding"/>
    <property type="evidence" value="ECO:0007669"/>
    <property type="project" value="UniProtKB-KW"/>
</dbReference>
<dbReference type="InterPro" id="IPR014795">
    <property type="entry name" value="TacA_1-like"/>
</dbReference>
<evidence type="ECO:0000313" key="10">
    <source>
        <dbReference type="Proteomes" id="UP000070409"/>
    </source>
</evidence>
<dbReference type="OrthoDB" id="574265at2"/>
<dbReference type="AlphaFoldDB" id="A0A137ZYA9"/>
<keyword evidence="4" id="KW-0238">DNA-binding</keyword>
<organism evidence="8 9">
    <name type="scientific">Tsukamurella pseudospumae</name>
    <dbReference type="NCBI Taxonomy" id="239498"/>
    <lineage>
        <taxon>Bacteria</taxon>
        <taxon>Bacillati</taxon>
        <taxon>Actinomycetota</taxon>
        <taxon>Actinomycetes</taxon>
        <taxon>Mycobacteriales</taxon>
        <taxon>Tsukamurellaceae</taxon>
        <taxon>Tsukamurella</taxon>
    </lineage>
</organism>
<evidence type="ECO:0000313" key="8">
    <source>
        <dbReference type="EMBL" id="KXP03129.1"/>
    </source>
</evidence>
<sequence length="96" mass="10893">MALEAKDRRINLRTTSRQEQLLRRAAEASGESLTEFVLETAVSEAERVLADRRWFAASEAQFVEFTRLLDAPLPTAKLAALFARESVFDRPFHLAD</sequence>
<dbReference type="Gene3D" id="1.20.5.780">
    <property type="entry name" value="Single helix bin"/>
    <property type="match status" value="1"/>
</dbReference>
<dbReference type="PANTHER" id="PTHR35401:SF1">
    <property type="entry name" value="CYTOPLASMIC PROTEIN"/>
    <property type="match status" value="1"/>
</dbReference>
<dbReference type="STRING" id="239498.AXK60_14785"/>
<reference evidence="9" key="2">
    <citation type="submission" date="2016-02" db="EMBL/GenBank/DDBJ databases">
        <authorList>
            <person name="Wen L."/>
            <person name="He K."/>
            <person name="Yang H."/>
        </authorList>
    </citation>
    <scope>NUCLEOTIDE SEQUENCE [LARGE SCALE GENOMIC DNA]</scope>
    <source>
        <strain evidence="9">JCM 15929</strain>
    </source>
</reference>
<dbReference type="InterPro" id="IPR010985">
    <property type="entry name" value="Ribbon_hlx_hlx"/>
</dbReference>
<evidence type="ECO:0000313" key="7">
    <source>
        <dbReference type="EMBL" id="KXO98187.1"/>
    </source>
</evidence>
<keyword evidence="10" id="KW-1185">Reference proteome</keyword>
<protein>
    <recommendedName>
        <fullName evidence="11">Antitoxin</fullName>
    </recommendedName>
</protein>
<comment type="caution">
    <text evidence="8">The sequence shown here is derived from an EMBL/GenBank/DDBJ whole genome shotgun (WGS) entry which is preliminary data.</text>
</comment>
<dbReference type="RefSeq" id="WP_068573635.1">
    <property type="nucleotide sequence ID" value="NZ_LSRE01000013.1"/>
</dbReference>
<dbReference type="PANTHER" id="PTHR35401">
    <property type="entry name" value="COPG FAMILY HELIX-TURN-HELIX PROTEIN-RELATED-RELATED"/>
    <property type="match status" value="1"/>
</dbReference>
<dbReference type="EMBL" id="LSRE01000013">
    <property type="protein sequence ID" value="KXO98187.1"/>
    <property type="molecule type" value="Genomic_DNA"/>
</dbReference>
<keyword evidence="3" id="KW-0805">Transcription regulation</keyword>
<accession>A0A137ZYA9</accession>
<dbReference type="SUPFAM" id="SSF47598">
    <property type="entry name" value="Ribbon-helix-helix"/>
    <property type="match status" value="1"/>
</dbReference>
<evidence type="ECO:0000256" key="6">
    <source>
        <dbReference type="ARBA" id="ARBA00049988"/>
    </source>
</evidence>
<evidence type="ECO:0000256" key="4">
    <source>
        <dbReference type="ARBA" id="ARBA00023125"/>
    </source>
</evidence>